<dbReference type="SUPFAM" id="SSF51126">
    <property type="entry name" value="Pectin lyase-like"/>
    <property type="match status" value="1"/>
</dbReference>
<feature type="signal peptide" evidence="1">
    <location>
        <begin position="1"/>
        <end position="22"/>
    </location>
</feature>
<accession>A0ABR7Y7H0</accession>
<gene>
    <name evidence="2" type="ORF">H8B17_16815</name>
</gene>
<dbReference type="CDD" id="cd14251">
    <property type="entry name" value="PL-6"/>
    <property type="match status" value="1"/>
</dbReference>
<protein>
    <submittedName>
        <fullName evidence="2">Alginate lyase</fullName>
    </submittedName>
</protein>
<evidence type="ECO:0000313" key="2">
    <source>
        <dbReference type="EMBL" id="MBD1427241.1"/>
    </source>
</evidence>
<dbReference type="Gene3D" id="2.160.20.10">
    <property type="entry name" value="Single-stranded right-handed beta-helix, Pectin lyase-like"/>
    <property type="match status" value="1"/>
</dbReference>
<name>A0ABR7Y7H0_9SPHI</name>
<organism evidence="2 3">
    <name type="scientific">Sphingobacterium arenae</name>
    <dbReference type="NCBI Taxonomy" id="1280598"/>
    <lineage>
        <taxon>Bacteria</taxon>
        <taxon>Pseudomonadati</taxon>
        <taxon>Bacteroidota</taxon>
        <taxon>Sphingobacteriia</taxon>
        <taxon>Sphingobacteriales</taxon>
        <taxon>Sphingobacteriaceae</taxon>
        <taxon>Sphingobacterium</taxon>
    </lineage>
</organism>
<dbReference type="SMART" id="SM00710">
    <property type="entry name" value="PbH1"/>
    <property type="match status" value="5"/>
</dbReference>
<dbReference type="Proteomes" id="UP000606494">
    <property type="component" value="Unassembled WGS sequence"/>
</dbReference>
<evidence type="ECO:0000256" key="1">
    <source>
        <dbReference type="SAM" id="SignalP"/>
    </source>
</evidence>
<evidence type="ECO:0000313" key="3">
    <source>
        <dbReference type="Proteomes" id="UP000606494"/>
    </source>
</evidence>
<keyword evidence="3" id="KW-1185">Reference proteome</keyword>
<dbReference type="InterPro" id="IPR012334">
    <property type="entry name" value="Pectin_lyas_fold"/>
</dbReference>
<feature type="chain" id="PRO_5045793076" evidence="1">
    <location>
        <begin position="23"/>
        <end position="450"/>
    </location>
</feature>
<comment type="caution">
    <text evidence="2">The sequence shown here is derived from an EMBL/GenBank/DDBJ whole genome shotgun (WGS) entry which is preliminary data.</text>
</comment>
<reference evidence="2 3" key="1">
    <citation type="submission" date="2020-08" db="EMBL/GenBank/DDBJ databases">
        <title>Sphingobacterium sp. DN00404 isolated from aquaculture water.</title>
        <authorList>
            <person name="Zhang M."/>
        </authorList>
    </citation>
    <scope>NUCLEOTIDE SEQUENCE [LARGE SCALE GENOMIC DNA]</scope>
    <source>
        <strain evidence="2 3">KCTC 32294</strain>
    </source>
</reference>
<dbReference type="GO" id="GO:0016829">
    <property type="term" value="F:lyase activity"/>
    <property type="evidence" value="ECO:0007669"/>
    <property type="project" value="UniProtKB-KW"/>
</dbReference>
<proteinExistence type="predicted"/>
<dbReference type="RefSeq" id="WP_190310382.1">
    <property type="nucleotide sequence ID" value="NZ_JACNYK010000005.1"/>
</dbReference>
<dbReference type="InterPro" id="IPR039513">
    <property type="entry name" value="PL-6"/>
</dbReference>
<dbReference type="Pfam" id="PF14592">
    <property type="entry name" value="Chondroitinas_B"/>
    <property type="match status" value="1"/>
</dbReference>
<dbReference type="EMBL" id="JACNYK010000005">
    <property type="protein sequence ID" value="MBD1427241.1"/>
    <property type="molecule type" value="Genomic_DNA"/>
</dbReference>
<dbReference type="InterPro" id="IPR006626">
    <property type="entry name" value="PbH1"/>
</dbReference>
<dbReference type="InterPro" id="IPR011050">
    <property type="entry name" value="Pectin_lyase_fold/virulence"/>
</dbReference>
<keyword evidence="1" id="KW-0732">Signal</keyword>
<sequence length="450" mass="50349">MNLYKNTIIFLTFILFYSNCSATIDIPEADLKLDRAIRIEVKNVDELHALRPSPGDTVYLVDNQWENSQITLKGSGTADQPIVFRVADPKNTHFSEKSNLTIDGKWIIADGFVFKDGFSTGKDVITFSKKSSHCTLVNSAILHYNPNNKDIDYKWVSLYGTHNTVANCEFTGKNHSGTTLVVWLAENPNHHIITRNYFGHRPELGTNGGETIRIGTSHWSMHTSSTLVTNNIFDNCDGEIEIISVKSCHNIIENNLFYECSGTLTLRHGNDNIIRNNFFIGNEKVNSGGIRVIGERHLVEGNYLHKLKGKSLRAALSIMNAVESPELNEYFQVQDAQIKNNIVIGCTEGIVIGAGANTTRTVVPQNITIHDNIFQDVSTVIKYEAKPIGISINNNQTNTSISENGFLKLNDLLKVNEYGIYTNMPVFWLDKSNKIGPEWINLNQTKLVGK</sequence>
<keyword evidence="2" id="KW-0456">Lyase</keyword>